<keyword evidence="2" id="KW-1185">Reference proteome</keyword>
<evidence type="ECO:0000313" key="1">
    <source>
        <dbReference type="EMBL" id="KAG5653610.1"/>
    </source>
</evidence>
<accession>A0A9P7KMA4</accession>
<sequence length="423" mass="47800">MQQNMAIPGLSSSSLEGLSVADLENLARKSLRLHRNWTSLSPLPSNKLTIRPSSQHDRVFRTFEFLRVENRSYLLTFTIRRAPEPLFSLQCWDLNVSETPPTCVADRTVASYGLFAINRQRGSRGVVAIQLLDIELLQINFSAQDPASAFRTIAKIPETKHRLVALHGSLIVTQDEQENLHISDLSKPEAQLELHRRGKISQKTLEVVIQGELIIIVRLDGLEIFSISNLWSKEETTYPLVQHIWQWSLDSVSVAPQASWTPRKYAPINILLRFGSLLPWPVNLIHQFILHLNPSYDNTKPIASGNVPYEIVPTLRCQIGSPVRLFSNYHMAIGSRGTAVWIDNHTEDYFGHGECGQRLAGTLLATSDHQDMHEDYYEAESSMGSTVFEYCESDEWTRVAIDNNEGMIAVGHLDGTIVVREYT</sequence>
<gene>
    <name evidence="1" type="ORF">H0H81_011982</name>
</gene>
<reference evidence="1" key="2">
    <citation type="submission" date="2021-10" db="EMBL/GenBank/DDBJ databases">
        <title>Phylogenomics reveals ancestral predisposition of the termite-cultivated fungus Termitomyces towards a domesticated lifestyle.</title>
        <authorList>
            <person name="Auxier B."/>
            <person name="Grum-Grzhimaylo A."/>
            <person name="Cardenas M.E."/>
            <person name="Lodge J.D."/>
            <person name="Laessoe T."/>
            <person name="Pedersen O."/>
            <person name="Smith M.E."/>
            <person name="Kuyper T.W."/>
            <person name="Franco-Molano E.A."/>
            <person name="Baroni T.J."/>
            <person name="Aanen D.K."/>
        </authorList>
    </citation>
    <scope>NUCLEOTIDE SEQUENCE</scope>
    <source>
        <strain evidence="1">D49</strain>
    </source>
</reference>
<protein>
    <submittedName>
        <fullName evidence="1">Uncharacterized protein</fullName>
    </submittedName>
</protein>
<proteinExistence type="predicted"/>
<reference evidence="1" key="1">
    <citation type="submission" date="2021-02" db="EMBL/GenBank/DDBJ databases">
        <authorList>
            <person name="Nieuwenhuis M."/>
            <person name="Van De Peppel L.J.J."/>
        </authorList>
    </citation>
    <scope>NUCLEOTIDE SEQUENCE</scope>
    <source>
        <strain evidence="1">D49</strain>
    </source>
</reference>
<organism evidence="1 2">
    <name type="scientific">Sphagnurus paluster</name>
    <dbReference type="NCBI Taxonomy" id="117069"/>
    <lineage>
        <taxon>Eukaryota</taxon>
        <taxon>Fungi</taxon>
        <taxon>Dikarya</taxon>
        <taxon>Basidiomycota</taxon>
        <taxon>Agaricomycotina</taxon>
        <taxon>Agaricomycetes</taxon>
        <taxon>Agaricomycetidae</taxon>
        <taxon>Agaricales</taxon>
        <taxon>Tricholomatineae</taxon>
        <taxon>Lyophyllaceae</taxon>
        <taxon>Sphagnurus</taxon>
    </lineage>
</organism>
<dbReference type="EMBL" id="JABCKI010000043">
    <property type="protein sequence ID" value="KAG5653610.1"/>
    <property type="molecule type" value="Genomic_DNA"/>
</dbReference>
<dbReference type="Proteomes" id="UP000717328">
    <property type="component" value="Unassembled WGS sequence"/>
</dbReference>
<name>A0A9P7KMA4_9AGAR</name>
<dbReference type="OrthoDB" id="3193353at2759"/>
<evidence type="ECO:0000313" key="2">
    <source>
        <dbReference type="Proteomes" id="UP000717328"/>
    </source>
</evidence>
<comment type="caution">
    <text evidence="1">The sequence shown here is derived from an EMBL/GenBank/DDBJ whole genome shotgun (WGS) entry which is preliminary data.</text>
</comment>
<dbReference type="AlphaFoldDB" id="A0A9P7KMA4"/>